<proteinExistence type="inferred from homology"/>
<feature type="domain" description="Acetyl-CoA dehydrogenase-like C-terminal" evidence="10">
    <location>
        <begin position="447"/>
        <end position="553"/>
    </location>
</feature>
<keyword evidence="5" id="KW-0560">Oxidoreductase</keyword>
<dbReference type="Pfam" id="PF12806">
    <property type="entry name" value="Acyl-CoA_dh_C"/>
    <property type="match status" value="1"/>
</dbReference>
<evidence type="ECO:0000259" key="7">
    <source>
        <dbReference type="Pfam" id="PF00441"/>
    </source>
</evidence>
<feature type="domain" description="Acyl-CoA oxidase/dehydrogenase middle" evidence="8">
    <location>
        <begin position="125"/>
        <end position="233"/>
    </location>
</feature>
<organism evidence="11">
    <name type="scientific">marine metagenome</name>
    <dbReference type="NCBI Taxonomy" id="408172"/>
    <lineage>
        <taxon>unclassified sequences</taxon>
        <taxon>metagenomes</taxon>
        <taxon>ecological metagenomes</taxon>
    </lineage>
</organism>
<evidence type="ECO:0000256" key="6">
    <source>
        <dbReference type="SAM" id="MobiDB-lite"/>
    </source>
</evidence>
<dbReference type="InterPro" id="IPR036250">
    <property type="entry name" value="AcylCo_DH-like_C"/>
</dbReference>
<evidence type="ECO:0000259" key="9">
    <source>
        <dbReference type="Pfam" id="PF02771"/>
    </source>
</evidence>
<evidence type="ECO:0000259" key="10">
    <source>
        <dbReference type="Pfam" id="PF12806"/>
    </source>
</evidence>
<dbReference type="InterPro" id="IPR006091">
    <property type="entry name" value="Acyl-CoA_Oxase/DH_mid-dom"/>
</dbReference>
<evidence type="ECO:0000256" key="4">
    <source>
        <dbReference type="ARBA" id="ARBA00022827"/>
    </source>
</evidence>
<dbReference type="AlphaFoldDB" id="A0A382EN96"/>
<dbReference type="Pfam" id="PF02770">
    <property type="entry name" value="Acyl-CoA_dh_M"/>
    <property type="match status" value="1"/>
</dbReference>
<comment type="similarity">
    <text evidence="2">Belongs to the acyl-CoA dehydrogenase family.</text>
</comment>
<dbReference type="EMBL" id="UINC01045480">
    <property type="protein sequence ID" value="SVB52286.1"/>
    <property type="molecule type" value="Genomic_DNA"/>
</dbReference>
<dbReference type="InterPro" id="IPR013786">
    <property type="entry name" value="AcylCoA_DH/ox_N"/>
</dbReference>
<dbReference type="Gene3D" id="1.20.140.10">
    <property type="entry name" value="Butyryl-CoA Dehydrogenase, subunit A, domain 3"/>
    <property type="match status" value="1"/>
</dbReference>
<dbReference type="InterPro" id="IPR037069">
    <property type="entry name" value="AcylCoA_DH/ox_N_sf"/>
</dbReference>
<feature type="non-terminal residue" evidence="11">
    <location>
        <position position="553"/>
    </location>
</feature>
<keyword evidence="4" id="KW-0274">FAD</keyword>
<feature type="domain" description="Acyl-CoA dehydrogenase/oxidase C-terminal" evidence="7">
    <location>
        <begin position="262"/>
        <end position="434"/>
    </location>
</feature>
<dbReference type="InterPro" id="IPR052166">
    <property type="entry name" value="Diverse_Acyl-CoA_DH"/>
</dbReference>
<evidence type="ECO:0000313" key="11">
    <source>
        <dbReference type="EMBL" id="SVB52286.1"/>
    </source>
</evidence>
<evidence type="ECO:0000256" key="3">
    <source>
        <dbReference type="ARBA" id="ARBA00022630"/>
    </source>
</evidence>
<comment type="cofactor">
    <cofactor evidence="1">
        <name>FAD</name>
        <dbReference type="ChEBI" id="CHEBI:57692"/>
    </cofactor>
</comment>
<dbReference type="Pfam" id="PF00441">
    <property type="entry name" value="Acyl-CoA_dh_1"/>
    <property type="match status" value="1"/>
</dbReference>
<dbReference type="InterPro" id="IPR025878">
    <property type="entry name" value="Acyl-CoA_dh-like_C_dom"/>
</dbReference>
<evidence type="ECO:0000259" key="8">
    <source>
        <dbReference type="Pfam" id="PF02770"/>
    </source>
</evidence>
<reference evidence="11" key="1">
    <citation type="submission" date="2018-05" db="EMBL/GenBank/DDBJ databases">
        <authorList>
            <person name="Lanie J.A."/>
            <person name="Ng W.-L."/>
            <person name="Kazmierczak K.M."/>
            <person name="Andrzejewski T.M."/>
            <person name="Davidsen T.M."/>
            <person name="Wayne K.J."/>
            <person name="Tettelin H."/>
            <person name="Glass J.I."/>
            <person name="Rusch D."/>
            <person name="Podicherti R."/>
            <person name="Tsui H.-C.T."/>
            <person name="Winkler M.E."/>
        </authorList>
    </citation>
    <scope>NUCLEOTIDE SEQUENCE</scope>
</reference>
<dbReference type="SUPFAM" id="SSF56645">
    <property type="entry name" value="Acyl-CoA dehydrogenase NM domain-like"/>
    <property type="match status" value="1"/>
</dbReference>
<dbReference type="InterPro" id="IPR046373">
    <property type="entry name" value="Acyl-CoA_Oxase/DH_mid-dom_sf"/>
</dbReference>
<accession>A0A382EN96</accession>
<evidence type="ECO:0008006" key="12">
    <source>
        <dbReference type="Google" id="ProtNLM"/>
    </source>
</evidence>
<feature type="region of interest" description="Disordered" evidence="6">
    <location>
        <begin position="237"/>
        <end position="263"/>
    </location>
</feature>
<dbReference type="Pfam" id="PF02771">
    <property type="entry name" value="Acyl-CoA_dh_N"/>
    <property type="match status" value="1"/>
</dbReference>
<evidence type="ECO:0000256" key="5">
    <source>
        <dbReference type="ARBA" id="ARBA00023002"/>
    </source>
</evidence>
<feature type="non-terminal residue" evidence="11">
    <location>
        <position position="1"/>
    </location>
</feature>
<feature type="compositionally biased region" description="Basic and acidic residues" evidence="6">
    <location>
        <begin position="245"/>
        <end position="254"/>
    </location>
</feature>
<dbReference type="InterPro" id="IPR009075">
    <property type="entry name" value="AcylCo_DH/oxidase_C"/>
</dbReference>
<dbReference type="InterPro" id="IPR009100">
    <property type="entry name" value="AcylCoA_DH/oxidase_NM_dom_sf"/>
</dbReference>
<sequence length="553" mass="59767">VDAILEGGAKITEEIWLPLNQVGDEEGCRFENGVVRTPTGFKEAFEAFYEGGWNAISSSPDWGGQGLPDVLGMAISEMTMSSNLSLSTYVGLSGGAASVIQSIAPDHLKQIYVPKMMSGEWTGTMNLTEPHCGTDLKLMLTKAVEQDDGTYAITGTKIFITGGDHDMTDNIVHLVLAKVEGEGEGLAAVSLFLVPKIQVNGDGTLGQGNNVICGGIEHKMGIKGSATAVLHYEGAIGHRLGPKPKPQEVGEDSKKKKRSSGAGMAGMFQMMNGARIGVGYQGIALSEVAYQNAATYTRERTSGRALGGAKSPDQPADPIVVHPDVRRMLLHMRAFNEGARALLMWLCHEATVGRFDGDEERKQQVGDLFNLLTPVVKAHFTDVGFECANMAMQCFGGHGYIHEHGMEQFVRDARISQLYEGANGVQALDLVGRRMGVDNGRPARALFAVIGAFISGQSDDEMAEFIKPLQSGLDDLMATTMWLAQNAIQKHEEAGAASVDFLRLMGTVAIGFMWARMARVARDRLVDGTDDEAFYKMKLNTARYYMGRVMPDT</sequence>
<dbReference type="PANTHER" id="PTHR42803">
    <property type="entry name" value="ACYL-COA DEHYDROGENASE"/>
    <property type="match status" value="1"/>
</dbReference>
<dbReference type="PANTHER" id="PTHR42803:SF1">
    <property type="entry name" value="BROAD-SPECIFICITY LINEAR ACYL-COA DEHYDROGENASE FADE5"/>
    <property type="match status" value="1"/>
</dbReference>
<feature type="domain" description="Acyl-CoA dehydrogenase/oxidase N-terminal" evidence="9">
    <location>
        <begin position="42"/>
        <end position="120"/>
    </location>
</feature>
<evidence type="ECO:0000256" key="1">
    <source>
        <dbReference type="ARBA" id="ARBA00001974"/>
    </source>
</evidence>
<dbReference type="SUPFAM" id="SSF47203">
    <property type="entry name" value="Acyl-CoA dehydrogenase C-terminal domain-like"/>
    <property type="match status" value="1"/>
</dbReference>
<dbReference type="GO" id="GO:0050660">
    <property type="term" value="F:flavin adenine dinucleotide binding"/>
    <property type="evidence" value="ECO:0007669"/>
    <property type="project" value="InterPro"/>
</dbReference>
<dbReference type="Gene3D" id="1.10.540.10">
    <property type="entry name" value="Acyl-CoA dehydrogenase/oxidase, N-terminal domain"/>
    <property type="match status" value="1"/>
</dbReference>
<name>A0A382EN96_9ZZZZ</name>
<dbReference type="GO" id="GO:0016627">
    <property type="term" value="F:oxidoreductase activity, acting on the CH-CH group of donors"/>
    <property type="evidence" value="ECO:0007669"/>
    <property type="project" value="InterPro"/>
</dbReference>
<keyword evidence="3" id="KW-0285">Flavoprotein</keyword>
<gene>
    <name evidence="11" type="ORF">METZ01_LOCUS205140</name>
</gene>
<protein>
    <recommendedName>
        <fullName evidence="12">Acyl-CoA dehydrogenase</fullName>
    </recommendedName>
</protein>
<dbReference type="Gene3D" id="2.40.110.10">
    <property type="entry name" value="Butyryl-CoA Dehydrogenase, subunit A, domain 2"/>
    <property type="match status" value="1"/>
</dbReference>
<evidence type="ECO:0000256" key="2">
    <source>
        <dbReference type="ARBA" id="ARBA00009347"/>
    </source>
</evidence>